<dbReference type="EMBL" id="FP929055">
    <property type="protein sequence ID" value="CBL25764.1"/>
    <property type="molecule type" value="Genomic_DNA"/>
</dbReference>
<name>D4M3F2_9FIRM</name>
<reference evidence="1 2" key="1">
    <citation type="submission" date="2010-03" db="EMBL/GenBank/DDBJ databases">
        <title>The genome sequence of Ruminococcus torques L2-14.</title>
        <authorList>
            <consortium name="metaHIT consortium -- http://www.metahit.eu/"/>
            <person name="Pajon A."/>
            <person name="Turner K."/>
            <person name="Parkhill J."/>
            <person name="Duncan S."/>
            <person name="Flint H."/>
        </authorList>
    </citation>
    <scope>NUCLEOTIDE SEQUENCE [LARGE SCALE GENOMIC DNA]</scope>
    <source>
        <strain evidence="1 2">L2-14</strain>
    </source>
</reference>
<evidence type="ECO:0000313" key="2">
    <source>
        <dbReference type="Proteomes" id="UP000008956"/>
    </source>
</evidence>
<reference evidence="1 2" key="2">
    <citation type="submission" date="2010-03" db="EMBL/GenBank/DDBJ databases">
        <authorList>
            <person name="Pajon A."/>
        </authorList>
    </citation>
    <scope>NUCLEOTIDE SEQUENCE [LARGE SCALE GENOMIC DNA]</scope>
    <source>
        <strain evidence="1 2">L2-14</strain>
    </source>
</reference>
<evidence type="ECO:0000313" key="1">
    <source>
        <dbReference type="EMBL" id="CBL25764.1"/>
    </source>
</evidence>
<sequence length="28" mass="3273">MKTDAVYLKHVIKSVSDRNVLREKEGKK</sequence>
<dbReference type="HOGENOM" id="CLU_3412884_0_0_9"/>
<protein>
    <submittedName>
        <fullName evidence="1">Uncharacterized protein</fullName>
    </submittedName>
</protein>
<accession>D4M3F2</accession>
<dbReference type="KEGG" id="rto:RTO_10820"/>
<organism evidence="1 2">
    <name type="scientific">[Ruminococcus] torques L2-14</name>
    <dbReference type="NCBI Taxonomy" id="657313"/>
    <lineage>
        <taxon>Bacteria</taxon>
        <taxon>Bacillati</taxon>
        <taxon>Bacillota</taxon>
        <taxon>Clostridia</taxon>
        <taxon>Lachnospirales</taxon>
        <taxon>Lachnospiraceae</taxon>
        <taxon>Mediterraneibacter</taxon>
    </lineage>
</organism>
<proteinExistence type="predicted"/>
<dbReference type="AlphaFoldDB" id="D4M3F2"/>
<dbReference type="Proteomes" id="UP000008956">
    <property type="component" value="Chromosome"/>
</dbReference>
<gene>
    <name evidence="1" type="ORF">RTO_10820</name>
</gene>